<name>A0A1B6QHE2_SORBI</name>
<gene>
    <name evidence="1" type="ORF">SORBI_3001G053601</name>
</gene>
<dbReference type="Gramene" id="KXG37348">
    <property type="protein sequence ID" value="KXG37348"/>
    <property type="gene ID" value="SORBI_3001G053601"/>
</dbReference>
<sequence length="159" mass="18676">MKESPLAREISLRQDVRMLKDHIDKLIPMGMLRWVAFKEEQVNINRLLMSIKRSITIYKHRRLQVGLFYLVPSKYYIETEIRSYLFRMPVKEALKRRRLDMKKRREILANSTYNAHDDTTVTGECVSVVGQSVYWEACTTRLLVYTVASLALGCIIVFS</sequence>
<proteinExistence type="predicted"/>
<reference evidence="1 2" key="1">
    <citation type="journal article" date="2009" name="Nature">
        <title>The Sorghum bicolor genome and the diversification of grasses.</title>
        <authorList>
            <person name="Paterson A.H."/>
            <person name="Bowers J.E."/>
            <person name="Bruggmann R."/>
            <person name="Dubchak I."/>
            <person name="Grimwood J."/>
            <person name="Gundlach H."/>
            <person name="Haberer G."/>
            <person name="Hellsten U."/>
            <person name="Mitros T."/>
            <person name="Poliakov A."/>
            <person name="Schmutz J."/>
            <person name="Spannagl M."/>
            <person name="Tang H."/>
            <person name="Wang X."/>
            <person name="Wicker T."/>
            <person name="Bharti A.K."/>
            <person name="Chapman J."/>
            <person name="Feltus F.A."/>
            <person name="Gowik U."/>
            <person name="Grigoriev I.V."/>
            <person name="Lyons E."/>
            <person name="Maher C.A."/>
            <person name="Martis M."/>
            <person name="Narechania A."/>
            <person name="Otillar R.P."/>
            <person name="Penning B.W."/>
            <person name="Salamov A.A."/>
            <person name="Wang Y."/>
            <person name="Zhang L."/>
            <person name="Carpita N.C."/>
            <person name="Freeling M."/>
            <person name="Gingle A.R."/>
            <person name="Hash C.T."/>
            <person name="Keller B."/>
            <person name="Klein P."/>
            <person name="Kresovich S."/>
            <person name="McCann M.C."/>
            <person name="Ming R."/>
            <person name="Peterson D.G."/>
            <person name="Mehboob-ur-Rahman"/>
            <person name="Ware D."/>
            <person name="Westhoff P."/>
            <person name="Mayer K.F."/>
            <person name="Messing J."/>
            <person name="Rokhsar D.S."/>
        </authorList>
    </citation>
    <scope>NUCLEOTIDE SEQUENCE [LARGE SCALE GENOMIC DNA]</scope>
    <source>
        <strain evidence="2">cv. BTx623</strain>
    </source>
</reference>
<reference evidence="2" key="2">
    <citation type="journal article" date="2018" name="Plant J.">
        <title>The Sorghum bicolor reference genome: improved assembly, gene annotations, a transcriptome atlas, and signatures of genome organization.</title>
        <authorList>
            <person name="McCormick R.F."/>
            <person name="Truong S.K."/>
            <person name="Sreedasyam A."/>
            <person name="Jenkins J."/>
            <person name="Shu S."/>
            <person name="Sims D."/>
            <person name="Kennedy M."/>
            <person name="Amirebrahimi M."/>
            <person name="Weers B.D."/>
            <person name="McKinley B."/>
            <person name="Mattison A."/>
            <person name="Morishige D.T."/>
            <person name="Grimwood J."/>
            <person name="Schmutz J."/>
            <person name="Mullet J.E."/>
        </authorList>
    </citation>
    <scope>NUCLEOTIDE SEQUENCE [LARGE SCALE GENOMIC DNA]</scope>
    <source>
        <strain evidence="2">cv. BTx623</strain>
    </source>
</reference>
<dbReference type="InParanoid" id="A0A1B6QHE2"/>
<protein>
    <submittedName>
        <fullName evidence="1">Uncharacterized protein</fullName>
    </submittedName>
</protein>
<evidence type="ECO:0000313" key="2">
    <source>
        <dbReference type="Proteomes" id="UP000000768"/>
    </source>
</evidence>
<accession>A0A1B6QHE2</accession>
<dbReference type="Proteomes" id="UP000000768">
    <property type="component" value="Chromosome 1"/>
</dbReference>
<organism evidence="1 2">
    <name type="scientific">Sorghum bicolor</name>
    <name type="common">Sorghum</name>
    <name type="synonym">Sorghum vulgare</name>
    <dbReference type="NCBI Taxonomy" id="4558"/>
    <lineage>
        <taxon>Eukaryota</taxon>
        <taxon>Viridiplantae</taxon>
        <taxon>Streptophyta</taxon>
        <taxon>Embryophyta</taxon>
        <taxon>Tracheophyta</taxon>
        <taxon>Spermatophyta</taxon>
        <taxon>Magnoliopsida</taxon>
        <taxon>Liliopsida</taxon>
        <taxon>Poales</taxon>
        <taxon>Poaceae</taxon>
        <taxon>PACMAD clade</taxon>
        <taxon>Panicoideae</taxon>
        <taxon>Andropogonodae</taxon>
        <taxon>Andropogoneae</taxon>
        <taxon>Sorghinae</taxon>
        <taxon>Sorghum</taxon>
    </lineage>
</organism>
<dbReference type="AlphaFoldDB" id="A0A1B6QHE2"/>
<keyword evidence="2" id="KW-1185">Reference proteome</keyword>
<evidence type="ECO:0000313" key="1">
    <source>
        <dbReference type="EMBL" id="KXG37348.2"/>
    </source>
</evidence>
<dbReference type="OMA" id="MLRWKAY"/>
<dbReference type="EMBL" id="CM000760">
    <property type="protein sequence ID" value="KXG37348.2"/>
    <property type="molecule type" value="Genomic_DNA"/>
</dbReference>